<evidence type="ECO:0000256" key="4">
    <source>
        <dbReference type="ARBA" id="ARBA00012640"/>
    </source>
</evidence>
<dbReference type="Proteomes" id="UP000807504">
    <property type="component" value="Unassembled WGS sequence"/>
</dbReference>
<dbReference type="InterPro" id="IPR004469">
    <property type="entry name" value="PSP"/>
</dbReference>
<keyword evidence="6" id="KW-0028">Amino-acid biosynthesis</keyword>
<name>A0A8T0EM95_ARGBR</name>
<keyword evidence="14" id="KW-1185">Reference proteome</keyword>
<accession>A0A8T0EM95</accession>
<dbReference type="PANTHER" id="PTHR43344">
    <property type="entry name" value="PHOSPHOSERINE PHOSPHATASE"/>
    <property type="match status" value="1"/>
</dbReference>
<keyword evidence="8" id="KW-0378">Hydrolase</keyword>
<comment type="cofactor">
    <cofactor evidence="1">
        <name>Mg(2+)</name>
        <dbReference type="ChEBI" id="CHEBI:18420"/>
    </cofactor>
</comment>
<feature type="active site" description="Proton donor" evidence="12">
    <location>
        <position position="32"/>
    </location>
</feature>
<evidence type="ECO:0000256" key="6">
    <source>
        <dbReference type="ARBA" id="ARBA00022605"/>
    </source>
</evidence>
<keyword evidence="10" id="KW-0718">Serine biosynthesis</keyword>
<proteinExistence type="inferred from homology"/>
<dbReference type="PANTHER" id="PTHR43344:SF2">
    <property type="entry name" value="PHOSPHOSERINE PHOSPHATASE"/>
    <property type="match status" value="1"/>
</dbReference>
<evidence type="ECO:0000256" key="7">
    <source>
        <dbReference type="ARBA" id="ARBA00022723"/>
    </source>
</evidence>
<evidence type="ECO:0000256" key="5">
    <source>
        <dbReference type="ARBA" id="ARBA00015196"/>
    </source>
</evidence>
<comment type="caution">
    <text evidence="13">The sequence shown here is derived from an EMBL/GenBank/DDBJ whole genome shotgun (WGS) entry which is preliminary data.</text>
</comment>
<dbReference type="FunFam" id="3.40.50.1000:FF:000077">
    <property type="entry name" value="Phosphoserine phosphatase, chloroplastic"/>
    <property type="match status" value="1"/>
</dbReference>
<dbReference type="SUPFAM" id="SSF56784">
    <property type="entry name" value="HAD-like"/>
    <property type="match status" value="1"/>
</dbReference>
<gene>
    <name evidence="13" type="ORF">HNY73_017181</name>
</gene>
<evidence type="ECO:0000256" key="12">
    <source>
        <dbReference type="PIRSR" id="PIRSR604469-1"/>
    </source>
</evidence>
<dbReference type="GO" id="GO:0036424">
    <property type="term" value="F:L-phosphoserine phosphatase activity"/>
    <property type="evidence" value="ECO:0007669"/>
    <property type="project" value="InterPro"/>
</dbReference>
<dbReference type="NCBIfam" id="TIGR00338">
    <property type="entry name" value="serB"/>
    <property type="match status" value="1"/>
</dbReference>
<dbReference type="GO" id="GO:0005737">
    <property type="term" value="C:cytoplasm"/>
    <property type="evidence" value="ECO:0007669"/>
    <property type="project" value="TreeGrafter"/>
</dbReference>
<evidence type="ECO:0000256" key="11">
    <source>
        <dbReference type="ARBA" id="ARBA00031693"/>
    </source>
</evidence>
<dbReference type="CDD" id="cd04309">
    <property type="entry name" value="HAD_PSP_eu"/>
    <property type="match status" value="1"/>
</dbReference>
<reference evidence="13" key="1">
    <citation type="journal article" date="2020" name="bioRxiv">
        <title>Chromosome-level reference genome of the European wasp spider Argiope bruennichi: a resource for studies on range expansion and evolutionary adaptation.</title>
        <authorList>
            <person name="Sheffer M.M."/>
            <person name="Hoppe A."/>
            <person name="Krehenwinkel H."/>
            <person name="Uhl G."/>
            <person name="Kuss A.W."/>
            <person name="Jensen L."/>
            <person name="Jensen C."/>
            <person name="Gillespie R.G."/>
            <person name="Hoff K.J."/>
            <person name="Prost S."/>
        </authorList>
    </citation>
    <scope>NUCLEOTIDE SEQUENCE</scope>
</reference>
<evidence type="ECO:0000256" key="8">
    <source>
        <dbReference type="ARBA" id="ARBA00022801"/>
    </source>
</evidence>
<dbReference type="InterPro" id="IPR050582">
    <property type="entry name" value="HAD-like_SerB"/>
</dbReference>
<evidence type="ECO:0000313" key="14">
    <source>
        <dbReference type="Proteomes" id="UP000807504"/>
    </source>
</evidence>
<dbReference type="Gene3D" id="3.40.50.1000">
    <property type="entry name" value="HAD superfamily/HAD-like"/>
    <property type="match status" value="1"/>
</dbReference>
<evidence type="ECO:0000256" key="1">
    <source>
        <dbReference type="ARBA" id="ARBA00001946"/>
    </source>
</evidence>
<feature type="active site" description="Nucleophile" evidence="12">
    <location>
        <position position="30"/>
    </location>
</feature>
<dbReference type="GO" id="GO:0006564">
    <property type="term" value="P:L-serine biosynthetic process"/>
    <property type="evidence" value="ECO:0007669"/>
    <property type="project" value="UniProtKB-KW"/>
</dbReference>
<evidence type="ECO:0000256" key="3">
    <source>
        <dbReference type="ARBA" id="ARBA00009184"/>
    </source>
</evidence>
<dbReference type="InterPro" id="IPR036412">
    <property type="entry name" value="HAD-like_sf"/>
</dbReference>
<dbReference type="GO" id="GO:0000287">
    <property type="term" value="F:magnesium ion binding"/>
    <property type="evidence" value="ECO:0007669"/>
    <property type="project" value="TreeGrafter"/>
</dbReference>
<keyword evidence="9" id="KW-0460">Magnesium</keyword>
<comment type="pathway">
    <text evidence="2">Amino-acid biosynthesis; L-serine biosynthesis; L-serine from 3-phospho-D-glycerate: step 3/3.</text>
</comment>
<comment type="similarity">
    <text evidence="3">Belongs to the HAD-like hydrolase superfamily. SerB family.</text>
</comment>
<evidence type="ECO:0000256" key="10">
    <source>
        <dbReference type="ARBA" id="ARBA00023299"/>
    </source>
</evidence>
<dbReference type="AlphaFoldDB" id="A0A8T0EM95"/>
<keyword evidence="7" id="KW-0479">Metal-binding</keyword>
<dbReference type="Gene3D" id="1.10.150.210">
    <property type="entry name" value="Phosphoserine phosphatase, domain 2"/>
    <property type="match status" value="1"/>
</dbReference>
<dbReference type="NCBIfam" id="TIGR01488">
    <property type="entry name" value="HAD-SF-IB"/>
    <property type="match status" value="1"/>
</dbReference>
<evidence type="ECO:0000256" key="9">
    <source>
        <dbReference type="ARBA" id="ARBA00022842"/>
    </source>
</evidence>
<protein>
    <recommendedName>
        <fullName evidence="5">Phosphoserine phosphatase</fullName>
        <ecNumber evidence="4">3.1.3.3</ecNumber>
    </recommendedName>
    <alternativeName>
        <fullName evidence="11">O-phosphoserine phosphohydrolase</fullName>
    </alternativeName>
</protein>
<dbReference type="InterPro" id="IPR023214">
    <property type="entry name" value="HAD_sf"/>
</dbReference>
<evidence type="ECO:0000256" key="2">
    <source>
        <dbReference type="ARBA" id="ARBA00005135"/>
    </source>
</evidence>
<evidence type="ECO:0000313" key="13">
    <source>
        <dbReference type="EMBL" id="KAF8774651.1"/>
    </source>
</evidence>
<dbReference type="EMBL" id="JABXBU010002227">
    <property type="protein sequence ID" value="KAF8774651.1"/>
    <property type="molecule type" value="Genomic_DNA"/>
</dbReference>
<sequence length="236" mass="26523">MLQQQIDSTMSNPEILTRALWRAADAVCFDVDSTVCMDEAIDELAKFAKKEKEVIDLTLRAMRGGMTFREALAKRLEMIQPTTDMLNNYLRSHPPHLTPGIEELISELHDRGIAVYLVSGGFHAIIDPVAQHLDIPLKNVFANSIKFYFNGEYAGFDENEPTSHQEGKAEVCAYLKHRFGYRTLIMIGDGATDLAASPPADAFIGFGGNQVREKVKQEAKWFVTSFQELLAELRRN</sequence>
<reference evidence="13" key="2">
    <citation type="submission" date="2020-06" db="EMBL/GenBank/DDBJ databases">
        <authorList>
            <person name="Sheffer M."/>
        </authorList>
    </citation>
    <scope>NUCLEOTIDE SEQUENCE</scope>
</reference>
<dbReference type="Pfam" id="PF00702">
    <property type="entry name" value="Hydrolase"/>
    <property type="match status" value="1"/>
</dbReference>
<dbReference type="EC" id="3.1.3.3" evidence="4"/>
<organism evidence="13 14">
    <name type="scientific">Argiope bruennichi</name>
    <name type="common">Wasp spider</name>
    <name type="synonym">Aranea bruennichi</name>
    <dbReference type="NCBI Taxonomy" id="94029"/>
    <lineage>
        <taxon>Eukaryota</taxon>
        <taxon>Metazoa</taxon>
        <taxon>Ecdysozoa</taxon>
        <taxon>Arthropoda</taxon>
        <taxon>Chelicerata</taxon>
        <taxon>Arachnida</taxon>
        <taxon>Araneae</taxon>
        <taxon>Araneomorphae</taxon>
        <taxon>Entelegynae</taxon>
        <taxon>Araneoidea</taxon>
        <taxon>Araneidae</taxon>
        <taxon>Argiope</taxon>
    </lineage>
</organism>